<reference evidence="2" key="1">
    <citation type="journal article" date="2023" name="bioRxiv">
        <title>Scaffold-level genome assemblies of two parasitoid biocontrol wasps reveal the parthenogenesis mechanism and an associated novel virus.</title>
        <authorList>
            <person name="Inwood S."/>
            <person name="Skelly J."/>
            <person name="Guhlin J."/>
            <person name="Harrop T."/>
            <person name="Goldson S."/>
            <person name="Dearden P."/>
        </authorList>
    </citation>
    <scope>NUCLEOTIDE SEQUENCE</scope>
    <source>
        <strain evidence="2">Irish</strain>
        <tissue evidence="2">Whole body</tissue>
    </source>
</reference>
<sequence>METSIDIDKVLSVPVPKEQDPEMEKIMRELDEEIRKLANPVSPIRKRTVPVLNHRYPNKRGDWQLGVPDVQVCKAETKGKTQSKRKVRIRPYTGTVNNVLLNTVATSVPNAEKGPAKPRIRHTCVLKNKVVLKTPATATTIRPAPSTIVTNNTTTSATTTSTSGTVHTRTIPVITLEDDQPPGLRQSPAIPKPVAKTVPHTPIPATEAAKMSKTTPTTKKGKKKRKRNNRNKRHGLRYEREGDILYKWTKRGGKRERKVVENPIWRGPGLPPPNN</sequence>
<feature type="region of interest" description="Disordered" evidence="1">
    <location>
        <begin position="252"/>
        <end position="275"/>
    </location>
</feature>
<name>A0AA39EWM9_9HYME</name>
<dbReference type="AlphaFoldDB" id="A0AA39EWM9"/>
<keyword evidence="3" id="KW-1185">Reference proteome</keyword>
<reference evidence="2" key="2">
    <citation type="submission" date="2023-03" db="EMBL/GenBank/DDBJ databases">
        <authorList>
            <person name="Inwood S.N."/>
            <person name="Skelly J.G."/>
            <person name="Guhlin J."/>
            <person name="Harrop T.W.R."/>
            <person name="Goldson S.G."/>
            <person name="Dearden P.K."/>
        </authorList>
    </citation>
    <scope>NUCLEOTIDE SEQUENCE</scope>
    <source>
        <strain evidence="2">Irish</strain>
        <tissue evidence="2">Whole body</tissue>
    </source>
</reference>
<accession>A0AA39EWM9</accession>
<feature type="region of interest" description="Disordered" evidence="1">
    <location>
        <begin position="177"/>
        <end position="238"/>
    </location>
</feature>
<evidence type="ECO:0000256" key="1">
    <source>
        <dbReference type="SAM" id="MobiDB-lite"/>
    </source>
</evidence>
<gene>
    <name evidence="2" type="ORF">PV328_012249</name>
</gene>
<evidence type="ECO:0000313" key="2">
    <source>
        <dbReference type="EMBL" id="KAK0156825.1"/>
    </source>
</evidence>
<feature type="compositionally biased region" description="Basic residues" evidence="1">
    <location>
        <begin position="219"/>
        <end position="235"/>
    </location>
</feature>
<proteinExistence type="predicted"/>
<comment type="caution">
    <text evidence="2">The sequence shown here is derived from an EMBL/GenBank/DDBJ whole genome shotgun (WGS) entry which is preliminary data.</text>
</comment>
<dbReference type="Proteomes" id="UP001168990">
    <property type="component" value="Unassembled WGS sequence"/>
</dbReference>
<organism evidence="2 3">
    <name type="scientific">Microctonus aethiopoides</name>
    <dbReference type="NCBI Taxonomy" id="144406"/>
    <lineage>
        <taxon>Eukaryota</taxon>
        <taxon>Metazoa</taxon>
        <taxon>Ecdysozoa</taxon>
        <taxon>Arthropoda</taxon>
        <taxon>Hexapoda</taxon>
        <taxon>Insecta</taxon>
        <taxon>Pterygota</taxon>
        <taxon>Neoptera</taxon>
        <taxon>Endopterygota</taxon>
        <taxon>Hymenoptera</taxon>
        <taxon>Apocrita</taxon>
        <taxon>Ichneumonoidea</taxon>
        <taxon>Braconidae</taxon>
        <taxon>Euphorinae</taxon>
        <taxon>Microctonus</taxon>
    </lineage>
</organism>
<evidence type="ECO:0000313" key="3">
    <source>
        <dbReference type="Proteomes" id="UP001168990"/>
    </source>
</evidence>
<dbReference type="EMBL" id="JAQQBS010002194">
    <property type="protein sequence ID" value="KAK0156825.1"/>
    <property type="molecule type" value="Genomic_DNA"/>
</dbReference>
<protein>
    <submittedName>
        <fullName evidence="2">Uncharacterized protein</fullName>
    </submittedName>
</protein>